<name>A0A243WEJ8_9BACT</name>
<gene>
    <name evidence="2" type="ORF">BXP70_10355</name>
</gene>
<sequence length="144" mass="15862">MAACTGRSTVSEKRVSTVEPPPAEHAPFDVTALVGRNIDQLRRKLGPPREAAKQNLGLEPTPAQKQTAAGENWNNTFEKDGTTLIVSFNARTRKVHDIIVVGDDEEELMRRGKLTLTALNYIVLPVLNPENTSRVLGLRVVPLR</sequence>
<evidence type="ECO:0000313" key="3">
    <source>
        <dbReference type="Proteomes" id="UP000194873"/>
    </source>
</evidence>
<dbReference type="Proteomes" id="UP000194873">
    <property type="component" value="Unassembled WGS sequence"/>
</dbReference>
<feature type="region of interest" description="Disordered" evidence="1">
    <location>
        <begin position="1"/>
        <end position="26"/>
    </location>
</feature>
<feature type="compositionally biased region" description="Polar residues" evidence="1">
    <location>
        <begin position="63"/>
        <end position="75"/>
    </location>
</feature>
<dbReference type="EMBL" id="MTSE01000004">
    <property type="protein sequence ID" value="OUJ74133.1"/>
    <property type="molecule type" value="Genomic_DNA"/>
</dbReference>
<reference evidence="2 3" key="1">
    <citation type="submission" date="2017-01" db="EMBL/GenBank/DDBJ databases">
        <title>A new Hymenobacter.</title>
        <authorList>
            <person name="Liang Y."/>
            <person name="Feng F."/>
        </authorList>
    </citation>
    <scope>NUCLEOTIDE SEQUENCE [LARGE SCALE GENOMIC DNA]</scope>
    <source>
        <strain evidence="2">MIMBbqt21</strain>
    </source>
</reference>
<evidence type="ECO:0000313" key="2">
    <source>
        <dbReference type="EMBL" id="OUJ74133.1"/>
    </source>
</evidence>
<organism evidence="2 3">
    <name type="scientific">Hymenobacter crusticola</name>
    <dbReference type="NCBI Taxonomy" id="1770526"/>
    <lineage>
        <taxon>Bacteria</taxon>
        <taxon>Pseudomonadati</taxon>
        <taxon>Bacteroidota</taxon>
        <taxon>Cytophagia</taxon>
        <taxon>Cytophagales</taxon>
        <taxon>Hymenobacteraceae</taxon>
        <taxon>Hymenobacter</taxon>
    </lineage>
</organism>
<accession>A0A243WEJ8</accession>
<protein>
    <submittedName>
        <fullName evidence="2">Uncharacterized protein</fullName>
    </submittedName>
</protein>
<feature type="region of interest" description="Disordered" evidence="1">
    <location>
        <begin position="46"/>
        <end position="75"/>
    </location>
</feature>
<dbReference type="RefSeq" id="WP_086593981.1">
    <property type="nucleotide sequence ID" value="NZ_MTSE01000004.1"/>
</dbReference>
<dbReference type="AlphaFoldDB" id="A0A243WEJ8"/>
<comment type="caution">
    <text evidence="2">The sequence shown here is derived from an EMBL/GenBank/DDBJ whole genome shotgun (WGS) entry which is preliminary data.</text>
</comment>
<dbReference type="OrthoDB" id="883835at2"/>
<keyword evidence="3" id="KW-1185">Reference proteome</keyword>
<proteinExistence type="predicted"/>
<evidence type="ECO:0000256" key="1">
    <source>
        <dbReference type="SAM" id="MobiDB-lite"/>
    </source>
</evidence>